<organism evidence="2 3">
    <name type="scientific">Staphylococcus capitis</name>
    <dbReference type="NCBI Taxonomy" id="29388"/>
    <lineage>
        <taxon>Bacteria</taxon>
        <taxon>Bacillati</taxon>
        <taxon>Bacillota</taxon>
        <taxon>Bacilli</taxon>
        <taxon>Bacillales</taxon>
        <taxon>Staphylococcaceae</taxon>
        <taxon>Staphylococcus</taxon>
    </lineage>
</organism>
<gene>
    <name evidence="2" type="ORF">EQ811_11760</name>
</gene>
<sequence length="229" mass="27007">MLTITKNIEKRIGPIFICAILVEIIFKLLFNIWDNDKLEMIHGVWVMIASTILIVYSIYDMYILIFSRKYYFYYTVKTSISVILIIHTILYIINNFIFFLFYSDFDIIDPVGKILSLLSFYLFNMLILIIFRSFTNLKKGSVIYICTFLIFNLGYPILYASLKHEDMKNFMIGTANNDNTYQIYTSIIPITIMDGVKDTLINNTILINVTIIFISLILYIFLRKKKTNW</sequence>
<proteinExistence type="predicted"/>
<keyword evidence="1" id="KW-0812">Transmembrane</keyword>
<name>A0A7Z8E291_STACP</name>
<accession>A0A7Z8E291</accession>
<evidence type="ECO:0000313" key="2">
    <source>
        <dbReference type="EMBL" id="TBW75380.1"/>
    </source>
</evidence>
<keyword evidence="1" id="KW-0472">Membrane</keyword>
<feature type="transmembrane region" description="Helical" evidence="1">
    <location>
        <begin position="143"/>
        <end position="162"/>
    </location>
</feature>
<comment type="caution">
    <text evidence="2">The sequence shown here is derived from an EMBL/GenBank/DDBJ whole genome shotgun (WGS) entry which is preliminary data.</text>
</comment>
<evidence type="ECO:0000256" key="1">
    <source>
        <dbReference type="SAM" id="Phobius"/>
    </source>
</evidence>
<feature type="transmembrane region" description="Helical" evidence="1">
    <location>
        <begin position="78"/>
        <end position="102"/>
    </location>
</feature>
<evidence type="ECO:0000313" key="3">
    <source>
        <dbReference type="Proteomes" id="UP000291949"/>
    </source>
</evidence>
<dbReference type="RefSeq" id="WP_154812152.1">
    <property type="nucleotide sequence ID" value="NZ_JAGSXC010000013.1"/>
</dbReference>
<feature type="transmembrane region" description="Helical" evidence="1">
    <location>
        <begin position="205"/>
        <end position="222"/>
    </location>
</feature>
<feature type="transmembrane region" description="Helical" evidence="1">
    <location>
        <begin position="114"/>
        <end position="131"/>
    </location>
</feature>
<feature type="transmembrane region" description="Helical" evidence="1">
    <location>
        <begin position="12"/>
        <end position="33"/>
    </location>
</feature>
<protein>
    <submittedName>
        <fullName evidence="2">Uncharacterized protein</fullName>
    </submittedName>
</protein>
<dbReference type="EMBL" id="SCHC01000007">
    <property type="protein sequence ID" value="TBW75380.1"/>
    <property type="molecule type" value="Genomic_DNA"/>
</dbReference>
<dbReference type="Proteomes" id="UP000291949">
    <property type="component" value="Unassembled WGS sequence"/>
</dbReference>
<keyword evidence="1" id="KW-1133">Transmembrane helix</keyword>
<reference evidence="2 3" key="1">
    <citation type="journal article" date="2019" name="Sci. Transl. Med.">
        <title>Quorum sensing between bacterial species on the skin protects against epidermal injury in atopic dermatitis.</title>
        <authorList>
            <person name="Williams M.R."/>
        </authorList>
    </citation>
    <scope>NUCLEOTIDE SEQUENCE [LARGE SCALE GENOMIC DNA]</scope>
    <source>
        <strain evidence="2 3">H8</strain>
    </source>
</reference>
<feature type="transmembrane region" description="Helical" evidence="1">
    <location>
        <begin position="45"/>
        <end position="66"/>
    </location>
</feature>
<dbReference type="AlphaFoldDB" id="A0A7Z8E291"/>